<keyword evidence="2" id="KW-0004">4Fe-4S</keyword>
<dbReference type="EC" id="1.97.1.4" evidence="8"/>
<dbReference type="InterPro" id="IPR007197">
    <property type="entry name" value="rSAM"/>
</dbReference>
<dbReference type="NCBIfam" id="TIGR02495">
    <property type="entry name" value="NrdG2"/>
    <property type="match status" value="1"/>
</dbReference>
<sequence>MKFGGSVLSSIEFSGRISLVIFLGGCPLNCPYCHNYELIDGGEEIDLSKVYKLIDENVDYIDALVVSGGEPLFQIDNLKAILEYTKAYNLETKLDTSGIYPKRLKKILNLIDYISLDIKAPFNKYKKVIGSDIGNKVKESMNIINDDIYTFLECRTTYSPIFLSKEDLKEIAKEISCDIFTIQQFRSKNVLDEKLKDQSSPNPLELKEIAIELKSYFKNIRIKSSEFGLENI</sequence>
<evidence type="ECO:0000256" key="6">
    <source>
        <dbReference type="ARBA" id="ARBA00023014"/>
    </source>
</evidence>
<dbReference type="PATRIC" id="fig|49547.3.peg.406"/>
<dbReference type="CDD" id="cd01335">
    <property type="entry name" value="Radical_SAM"/>
    <property type="match status" value="1"/>
</dbReference>
<evidence type="ECO:0000256" key="3">
    <source>
        <dbReference type="ARBA" id="ARBA00022691"/>
    </source>
</evidence>
<evidence type="ECO:0000256" key="5">
    <source>
        <dbReference type="ARBA" id="ARBA00023004"/>
    </source>
</evidence>
<dbReference type="InterPro" id="IPR058240">
    <property type="entry name" value="rSAM_sf"/>
</dbReference>
<dbReference type="EMBL" id="LWMV01000072">
    <property type="protein sequence ID" value="KZX14680.1"/>
    <property type="molecule type" value="Genomic_DNA"/>
</dbReference>
<keyword evidence="8" id="KW-0456">Lyase</keyword>
<evidence type="ECO:0000256" key="4">
    <source>
        <dbReference type="ARBA" id="ARBA00022723"/>
    </source>
</evidence>
<keyword evidence="8" id="KW-0560">Oxidoreductase</keyword>
<keyword evidence="4" id="KW-0479">Metal-binding</keyword>
<dbReference type="GO" id="GO:0051539">
    <property type="term" value="F:4 iron, 4 sulfur cluster binding"/>
    <property type="evidence" value="ECO:0007669"/>
    <property type="project" value="UniProtKB-KW"/>
</dbReference>
<dbReference type="GO" id="GO:0046872">
    <property type="term" value="F:metal ion binding"/>
    <property type="evidence" value="ECO:0007669"/>
    <property type="project" value="UniProtKB-KW"/>
</dbReference>
<dbReference type="SFLD" id="SFLDG01094">
    <property type="entry name" value="Uncharacterised_Radical_SAM_Su"/>
    <property type="match status" value="1"/>
</dbReference>
<dbReference type="RefSeq" id="WP_067089520.1">
    <property type="nucleotide sequence ID" value="NZ_LWMV01000072.1"/>
</dbReference>
<evidence type="ECO:0000259" key="7">
    <source>
        <dbReference type="PROSITE" id="PS51918"/>
    </source>
</evidence>
<dbReference type="PANTHER" id="PTHR30352">
    <property type="entry name" value="PYRUVATE FORMATE-LYASE-ACTIVATING ENZYME"/>
    <property type="match status" value="1"/>
</dbReference>
<keyword evidence="3" id="KW-0949">S-adenosyl-L-methionine</keyword>
<keyword evidence="8" id="KW-0670">Pyruvate</keyword>
<organism evidence="8 9">
    <name type="scientific">Methanobrevibacter curvatus</name>
    <dbReference type="NCBI Taxonomy" id="49547"/>
    <lineage>
        <taxon>Archaea</taxon>
        <taxon>Methanobacteriati</taxon>
        <taxon>Methanobacteriota</taxon>
        <taxon>Methanomada group</taxon>
        <taxon>Methanobacteria</taxon>
        <taxon>Methanobacteriales</taxon>
        <taxon>Methanobacteriaceae</taxon>
        <taxon>Methanobrevibacter</taxon>
    </lineage>
</organism>
<dbReference type="InterPro" id="IPR012840">
    <property type="entry name" value="NrdG2"/>
</dbReference>
<dbReference type="STRING" id="49547.MBCUR_03910"/>
<dbReference type="Gene3D" id="3.20.20.70">
    <property type="entry name" value="Aldolase class I"/>
    <property type="match status" value="1"/>
</dbReference>
<comment type="caution">
    <text evidence="8">The sequence shown here is derived from an EMBL/GenBank/DDBJ whole genome shotgun (WGS) entry which is preliminary data.</text>
</comment>
<keyword evidence="5" id="KW-0408">Iron</keyword>
<proteinExistence type="predicted"/>
<keyword evidence="6" id="KW-0411">Iron-sulfur</keyword>
<dbReference type="InterPro" id="IPR013785">
    <property type="entry name" value="Aldolase_TIM"/>
</dbReference>
<dbReference type="Pfam" id="PF04055">
    <property type="entry name" value="Radical_SAM"/>
    <property type="match status" value="1"/>
</dbReference>
<dbReference type="PROSITE" id="PS51918">
    <property type="entry name" value="RADICAL_SAM"/>
    <property type="match status" value="1"/>
</dbReference>
<dbReference type="SFLD" id="SFLDS00029">
    <property type="entry name" value="Radical_SAM"/>
    <property type="match status" value="1"/>
</dbReference>
<evidence type="ECO:0000313" key="9">
    <source>
        <dbReference type="Proteomes" id="UP000077245"/>
    </source>
</evidence>
<protein>
    <submittedName>
        <fullName evidence="8">Pyruvate formate-lyase 1-activating enzyme</fullName>
        <ecNumber evidence="8">1.97.1.4</ecNumber>
    </submittedName>
</protein>
<evidence type="ECO:0000256" key="2">
    <source>
        <dbReference type="ARBA" id="ARBA00022485"/>
    </source>
</evidence>
<dbReference type="InterPro" id="IPR034457">
    <property type="entry name" value="Organic_radical-activating"/>
</dbReference>
<feature type="domain" description="Radical SAM core" evidence="7">
    <location>
        <begin position="12"/>
        <end position="223"/>
    </location>
</feature>
<reference evidence="8 9" key="1">
    <citation type="submission" date="2016-04" db="EMBL/GenBank/DDBJ databases">
        <title>Genome sequence of Methanobrevibacter curvatus DSM 11111.</title>
        <authorList>
            <person name="Poehlein A."/>
            <person name="Seedorf H."/>
            <person name="Daniel R."/>
        </authorList>
    </citation>
    <scope>NUCLEOTIDE SEQUENCE [LARGE SCALE GENOMIC DNA]</scope>
    <source>
        <strain evidence="8 9">DSM 11111</strain>
    </source>
</reference>
<evidence type="ECO:0000313" key="8">
    <source>
        <dbReference type="EMBL" id="KZX14680.1"/>
    </source>
</evidence>
<dbReference type="GO" id="GO:0043365">
    <property type="term" value="F:[formate-C-acetyltransferase]-activating enzyme activity"/>
    <property type="evidence" value="ECO:0007669"/>
    <property type="project" value="UniProtKB-EC"/>
</dbReference>
<keyword evidence="9" id="KW-1185">Reference proteome</keyword>
<gene>
    <name evidence="8" type="primary">pflA</name>
    <name evidence="8" type="ORF">MBCUR_03910</name>
</gene>
<accession>A0A166CMZ4</accession>
<dbReference type="Proteomes" id="UP000077245">
    <property type="component" value="Unassembled WGS sequence"/>
</dbReference>
<dbReference type="OrthoDB" id="371936at2157"/>
<name>A0A166CMZ4_9EURY</name>
<dbReference type="AlphaFoldDB" id="A0A166CMZ4"/>
<comment type="cofactor">
    <cofactor evidence="1">
        <name>[4Fe-4S] cluster</name>
        <dbReference type="ChEBI" id="CHEBI:49883"/>
    </cofactor>
</comment>
<evidence type="ECO:0000256" key="1">
    <source>
        <dbReference type="ARBA" id="ARBA00001966"/>
    </source>
</evidence>
<dbReference type="SUPFAM" id="SSF102114">
    <property type="entry name" value="Radical SAM enzymes"/>
    <property type="match status" value="1"/>
</dbReference>
<dbReference type="GO" id="GO:0016829">
    <property type="term" value="F:lyase activity"/>
    <property type="evidence" value="ECO:0007669"/>
    <property type="project" value="UniProtKB-KW"/>
</dbReference>